<comment type="caution">
    <text evidence="1">The sequence shown here is derived from an EMBL/GenBank/DDBJ whole genome shotgun (WGS) entry which is preliminary data.</text>
</comment>
<dbReference type="RefSeq" id="WP_129026922.1">
    <property type="nucleotide sequence ID" value="NZ_SDHY01000003.1"/>
</dbReference>
<protein>
    <recommendedName>
        <fullName evidence="3">TonB-dependent receptor</fullName>
    </recommendedName>
</protein>
<dbReference type="InterPro" id="IPR008969">
    <property type="entry name" value="CarboxyPept-like_regulatory"/>
</dbReference>
<evidence type="ECO:0008006" key="3">
    <source>
        <dbReference type="Google" id="ProtNLM"/>
    </source>
</evidence>
<reference evidence="1 2" key="1">
    <citation type="submission" date="2019-01" db="EMBL/GenBank/DDBJ databases">
        <title>Cytophagaceae bacterium strain CAR-16.</title>
        <authorList>
            <person name="Chen W.-M."/>
        </authorList>
    </citation>
    <scope>NUCLEOTIDE SEQUENCE [LARGE SCALE GENOMIC DNA]</scope>
    <source>
        <strain evidence="1 2">CAR-16</strain>
    </source>
</reference>
<dbReference type="AlphaFoldDB" id="A0A4Q1C0A2"/>
<dbReference type="EMBL" id="SDHY01000003">
    <property type="protein sequence ID" value="RXK49825.1"/>
    <property type="molecule type" value="Genomic_DNA"/>
</dbReference>
<keyword evidence="2" id="KW-1185">Reference proteome</keyword>
<organism evidence="1 2">
    <name type="scientific">Aquirufa rosea</name>
    <dbReference type="NCBI Taxonomy" id="2509241"/>
    <lineage>
        <taxon>Bacteria</taxon>
        <taxon>Pseudomonadati</taxon>
        <taxon>Bacteroidota</taxon>
        <taxon>Cytophagia</taxon>
        <taxon>Cytophagales</taxon>
        <taxon>Flectobacillaceae</taxon>
        <taxon>Aquirufa</taxon>
    </lineage>
</organism>
<evidence type="ECO:0000313" key="2">
    <source>
        <dbReference type="Proteomes" id="UP000289455"/>
    </source>
</evidence>
<dbReference type="SUPFAM" id="SSF56935">
    <property type="entry name" value="Porins"/>
    <property type="match status" value="1"/>
</dbReference>
<sequence>MKSFYLLICFLLILFPLMAQNSLKGKVIDSYRRLQLDHVSLQLIKNKLSTLSDSIGDFHFKELPKGLPDTLIVSMLGYKKQHLLLLKNESLLVRMELDQPHALAEVRVKASVPMSEDFINEKLSSLDIVLNASSKADPLLAVQSSSAASPYGESASISFRGSNPQLTQIYINDIPIPEPIKFTQMSSLGTFSLIPINTIKDLLIFPSNPPLELINASTGIVQIQSNETFVPQHVDVDLSMAQSGINYTPWAKGKNGINVFAHHQFSSLLKSINPSSLIDIPNFSESDWGMNAYFQTKNLWRIKLFSLFMKEKYASNFKHPSYQGLFNYQKNRHTQTIHLSKLLEKSQWILKLGFSQSRQADSTGNYSYQPRKRQIFTGIDYQMFPKENWTIKLGYQWLLSETDYQITKPLYSFDYRPTAASIQFSNRSASAQHEVFLSNNYSLSSRIRLGLSLKWSELVQLNTSHLSKQIHSRWFFNPNTTYMNLAYSNQIANWFTNEKDYIPMLTEQISWDWVQENELNKWSFGLFYKSEKSSLNASHAWGFESNFQILLSKSKHEIGIGSHWSQINLGTNSIASPYQVPYFIRTQSQWKWKLVDLSLSNVFRAGTYYSRLISSEFSPELQIFIPQFDSKTKESFTPYWRTDAMLSRQIASSKKIAWIAYLSVSNVFNRDNVRSMNYSSDYQFSFEEYFQKRIIYWGVQLRL</sequence>
<gene>
    <name evidence="1" type="ORF">ESB04_06535</name>
</gene>
<proteinExistence type="predicted"/>
<dbReference type="Proteomes" id="UP000289455">
    <property type="component" value="Unassembled WGS sequence"/>
</dbReference>
<dbReference type="OrthoDB" id="1075473at2"/>
<name>A0A4Q1C0A2_9BACT</name>
<accession>A0A4Q1C0A2</accession>
<evidence type="ECO:0000313" key="1">
    <source>
        <dbReference type="EMBL" id="RXK49825.1"/>
    </source>
</evidence>
<dbReference type="SUPFAM" id="SSF49464">
    <property type="entry name" value="Carboxypeptidase regulatory domain-like"/>
    <property type="match status" value="1"/>
</dbReference>